<dbReference type="RefSeq" id="WP_132225548.1">
    <property type="nucleotide sequence ID" value="NZ_JANKBG010000023.1"/>
</dbReference>
<feature type="transmembrane region" description="Helical" evidence="1">
    <location>
        <begin position="7"/>
        <end position="28"/>
    </location>
</feature>
<feature type="transmembrane region" description="Helical" evidence="1">
    <location>
        <begin position="222"/>
        <end position="240"/>
    </location>
</feature>
<organism evidence="2 3">
    <name type="scientific">Longicatena caecimuris</name>
    <dbReference type="NCBI Taxonomy" id="1796635"/>
    <lineage>
        <taxon>Bacteria</taxon>
        <taxon>Bacillati</taxon>
        <taxon>Bacillota</taxon>
        <taxon>Erysipelotrichia</taxon>
        <taxon>Erysipelotrichales</taxon>
        <taxon>Erysipelotrichaceae</taxon>
        <taxon>Longicatena</taxon>
    </lineage>
</organism>
<name>A0A4R3T0S6_9FIRM</name>
<keyword evidence="1" id="KW-0812">Transmembrane</keyword>
<gene>
    <name evidence="2" type="ORF">EDD61_12416</name>
</gene>
<feature type="transmembrane region" description="Helical" evidence="1">
    <location>
        <begin position="290"/>
        <end position="308"/>
    </location>
</feature>
<feature type="transmembrane region" description="Helical" evidence="1">
    <location>
        <begin position="95"/>
        <end position="116"/>
    </location>
</feature>
<keyword evidence="1" id="KW-1133">Transmembrane helix</keyword>
<dbReference type="Proteomes" id="UP000295773">
    <property type="component" value="Unassembled WGS sequence"/>
</dbReference>
<feature type="transmembrane region" description="Helical" evidence="1">
    <location>
        <begin position="191"/>
        <end position="215"/>
    </location>
</feature>
<feature type="transmembrane region" description="Helical" evidence="1">
    <location>
        <begin position="246"/>
        <end position="269"/>
    </location>
</feature>
<comment type="caution">
    <text evidence="2">The sequence shown here is derived from an EMBL/GenBank/DDBJ whole genome shotgun (WGS) entry which is preliminary data.</text>
</comment>
<sequence>MAAFLDYAAEFIFILCGFISFNAAYRALENENAKVGTTLFWSILGVIFMFGKVLPYEVCGILLLVMGGLTMTHQVQVGTFAPVDQKARQQYSEKIGNKIFIPAVLVAVVALILSRVKLGELALPGAVMVGTGCILALFTAMFICRPNFQDTRHDTARLLMQVGSASLLPQLLGALGQVFTKAGVGDVISTMMAGILPEGSIFFGVVVYCLAMVIFTMIMGNAFAAFSVITVGIGIPFVIAQGGDASVVGALGMTCGYCGTLLTPMAANFNIVPTAVLETKDKWTIIKAQAPMALLLILIHIILMLTLAF</sequence>
<keyword evidence="3" id="KW-1185">Reference proteome</keyword>
<evidence type="ECO:0000256" key="1">
    <source>
        <dbReference type="SAM" id="Phobius"/>
    </source>
</evidence>
<dbReference type="Pfam" id="PF06166">
    <property type="entry name" value="DUF979"/>
    <property type="match status" value="1"/>
</dbReference>
<evidence type="ECO:0000313" key="2">
    <source>
        <dbReference type="EMBL" id="TCU54539.1"/>
    </source>
</evidence>
<feature type="transmembrane region" description="Helical" evidence="1">
    <location>
        <begin position="40"/>
        <end position="65"/>
    </location>
</feature>
<keyword evidence="1" id="KW-0472">Membrane</keyword>
<feature type="transmembrane region" description="Helical" evidence="1">
    <location>
        <begin position="122"/>
        <end position="144"/>
    </location>
</feature>
<dbReference type="EMBL" id="SMBP01000024">
    <property type="protein sequence ID" value="TCU54539.1"/>
    <property type="molecule type" value="Genomic_DNA"/>
</dbReference>
<accession>A0A4R3T0S6</accession>
<dbReference type="AlphaFoldDB" id="A0A4R3T0S6"/>
<evidence type="ECO:0000313" key="3">
    <source>
        <dbReference type="Proteomes" id="UP000295773"/>
    </source>
</evidence>
<protein>
    <submittedName>
        <fullName evidence="2">Putative membrane protein</fullName>
    </submittedName>
</protein>
<dbReference type="InterPro" id="IPR009323">
    <property type="entry name" value="DUF979"/>
</dbReference>
<reference evidence="2 3" key="1">
    <citation type="submission" date="2019-03" db="EMBL/GenBank/DDBJ databases">
        <title>Genomic Encyclopedia of Type Strains, Phase IV (KMG-IV): sequencing the most valuable type-strain genomes for metagenomic binning, comparative biology and taxonomic classification.</title>
        <authorList>
            <person name="Goeker M."/>
        </authorList>
    </citation>
    <scope>NUCLEOTIDE SEQUENCE [LARGE SCALE GENOMIC DNA]</scope>
    <source>
        <strain evidence="2 3">DSM 29481</strain>
    </source>
</reference>
<proteinExistence type="predicted"/>
<feature type="transmembrane region" description="Helical" evidence="1">
    <location>
        <begin position="156"/>
        <end position="179"/>
    </location>
</feature>